<dbReference type="AlphaFoldDB" id="A0AAU8XV21"/>
<accession>A0AAU8XV21</accession>
<proteinExistence type="predicted"/>
<dbReference type="RefSeq" id="WP_101853927.1">
    <property type="nucleotide sequence ID" value="NZ_QJOM01000006.1"/>
</dbReference>
<protein>
    <submittedName>
        <fullName evidence="1">Uncharacterized protein</fullName>
    </submittedName>
</protein>
<dbReference type="EMBL" id="CP015496">
    <property type="protein sequence ID" value="AUI74629.1"/>
    <property type="molecule type" value="Genomic_DNA"/>
</dbReference>
<dbReference type="Proteomes" id="UP000234562">
    <property type="component" value="Chromosome"/>
</dbReference>
<sequence length="91" mass="10407">MKNNEYVVLEGPSNGKDEKKIMSKAIKRTQKVNKPMKDVSRIIIQTDEENPKVIAVVTNDDFEVADGYAIRQKPVYPDKKVEGRKNETSRN</sequence>
<name>A0AAU8XV21_LACHE</name>
<reference evidence="2" key="1">
    <citation type="submission" date="2016-05" db="EMBL/GenBank/DDBJ databases">
        <title>Genome sequence of Lactobacillus helveticus FAM8105.</title>
        <authorList>
            <person name="Ahrens C."/>
            <person name="Schmid M."/>
        </authorList>
    </citation>
    <scope>NUCLEOTIDE SEQUENCE [LARGE SCALE GENOMIC DNA]</scope>
    <source>
        <strain evidence="2">FAM8105</strain>
    </source>
</reference>
<organism evidence="1 2">
    <name type="scientific">Lactobacillus helveticus</name>
    <name type="common">Lactobacillus suntoryeus</name>
    <dbReference type="NCBI Taxonomy" id="1587"/>
    <lineage>
        <taxon>Bacteria</taxon>
        <taxon>Bacillati</taxon>
        <taxon>Bacillota</taxon>
        <taxon>Bacilli</taxon>
        <taxon>Lactobacillales</taxon>
        <taxon>Lactobacillaceae</taxon>
        <taxon>Lactobacillus</taxon>
    </lineage>
</organism>
<gene>
    <name evidence="1" type="ORF">Lh8105_07535</name>
</gene>
<evidence type="ECO:0000313" key="1">
    <source>
        <dbReference type="EMBL" id="AUI74629.1"/>
    </source>
</evidence>
<evidence type="ECO:0000313" key="2">
    <source>
        <dbReference type="Proteomes" id="UP000234562"/>
    </source>
</evidence>